<keyword evidence="4" id="KW-0812">Transmembrane</keyword>
<feature type="compositionally biased region" description="Polar residues" evidence="3">
    <location>
        <begin position="330"/>
        <end position="349"/>
    </location>
</feature>
<evidence type="ECO:0000256" key="3">
    <source>
        <dbReference type="SAM" id="MobiDB-lite"/>
    </source>
</evidence>
<accession>A0ABX7LL47</accession>
<gene>
    <name evidence="5" type="ORF">JX001_12365</name>
</gene>
<feature type="compositionally biased region" description="Gly residues" evidence="3">
    <location>
        <begin position="283"/>
        <end position="294"/>
    </location>
</feature>
<evidence type="ECO:0000256" key="1">
    <source>
        <dbReference type="ARBA" id="ARBA00004496"/>
    </source>
</evidence>
<feature type="transmembrane region" description="Helical" evidence="4">
    <location>
        <begin position="161"/>
        <end position="182"/>
    </location>
</feature>
<keyword evidence="2" id="KW-0963">Cytoplasm</keyword>
<feature type="compositionally biased region" description="Low complexity" evidence="3">
    <location>
        <begin position="357"/>
        <end position="372"/>
    </location>
</feature>
<keyword evidence="4" id="KW-0472">Membrane</keyword>
<feature type="compositionally biased region" description="Low complexity" evidence="3">
    <location>
        <begin position="295"/>
        <end position="306"/>
    </location>
</feature>
<reference evidence="5 6" key="1">
    <citation type="submission" date="2021-02" db="EMBL/GenBank/DDBJ databases">
        <title>Brevundimonas sp. CS1 genome sequence.</title>
        <authorList>
            <person name="Lee K."/>
            <person name="Choi Y.-J."/>
            <person name="Son H.-R."/>
        </authorList>
    </citation>
    <scope>NUCLEOTIDE SEQUENCE [LARGE SCALE GENOMIC DNA]</scope>
    <source>
        <strain evidence="5 6">CS1</strain>
    </source>
</reference>
<evidence type="ECO:0000313" key="6">
    <source>
        <dbReference type="Proteomes" id="UP000662957"/>
    </source>
</evidence>
<comment type="subcellular location">
    <subcellularLocation>
        <location evidence="1">Cytoplasm</location>
    </subcellularLocation>
</comment>
<keyword evidence="4" id="KW-1133">Transmembrane helix</keyword>
<feature type="compositionally biased region" description="Low complexity" evidence="3">
    <location>
        <begin position="257"/>
        <end position="282"/>
    </location>
</feature>
<feature type="compositionally biased region" description="Low complexity" evidence="3">
    <location>
        <begin position="317"/>
        <end position="328"/>
    </location>
</feature>
<feature type="region of interest" description="Disordered" evidence="3">
    <location>
        <begin position="257"/>
        <end position="471"/>
    </location>
</feature>
<feature type="compositionally biased region" description="Polar residues" evidence="3">
    <location>
        <begin position="418"/>
        <end position="436"/>
    </location>
</feature>
<dbReference type="RefSeq" id="WP_205681236.1">
    <property type="nucleotide sequence ID" value="NZ_CP070968.1"/>
</dbReference>
<dbReference type="InterPro" id="IPR005398">
    <property type="entry name" value="Tubby_N"/>
</dbReference>
<proteinExistence type="predicted"/>
<evidence type="ECO:0000256" key="4">
    <source>
        <dbReference type="SAM" id="Phobius"/>
    </source>
</evidence>
<dbReference type="PRINTS" id="PR01574">
    <property type="entry name" value="TUBBYPROTEIN"/>
</dbReference>
<organism evidence="5 6">
    <name type="scientific">Brevundimonas fontaquae</name>
    <dbReference type="NCBI Taxonomy" id="2813778"/>
    <lineage>
        <taxon>Bacteria</taxon>
        <taxon>Pseudomonadati</taxon>
        <taxon>Pseudomonadota</taxon>
        <taxon>Alphaproteobacteria</taxon>
        <taxon>Caulobacterales</taxon>
        <taxon>Caulobacteraceae</taxon>
        <taxon>Brevundimonas</taxon>
    </lineage>
</organism>
<sequence>MERMIQGVDDGLRRRLDRLETRGRNVLSTMGRRQVFGTALAWAAPASLLGPAALVLSAPFVAPSLIATAIAVVVPPVVAIGLAYAQAHQSTARSRTAALALLDQRLRLNDRLQTSDEFERLDRRTAFHDAALLEAAPWVARAQDSPLADEAGALRLGRSRLWLWPVAGLLCLGAAFVMPQFATGAAGGASNPARSDLTPRSAVAVSDDPSVDPPLMAGAAPFAETGRDAGAAVRSGEDKPGAGLIAAFQRLIARLSPSGGPAAPAQSAAARPAAPSQSAASGEGAGRGGQGGAGTSASRTGAAQGSDGEQPRDEAQEAQGMAGAQIEADASNSRTSGGQSAGARQNAPSASRPQPPQEGSGSSQSGEGQQPGRSRRGDQGQSSREQGGGQGENGSQSGAETGPKKGRGVSSLMLATPMQDQLSGMMSPGRVSTTTRDGVPQPLPARGASAQDRGSARGEARRTAPLAASAQDLRVTRDYFNARNAGGR</sequence>
<keyword evidence="6" id="KW-1185">Reference proteome</keyword>
<feature type="region of interest" description="Disordered" evidence="3">
    <location>
        <begin position="187"/>
        <end position="221"/>
    </location>
</feature>
<dbReference type="Proteomes" id="UP000662957">
    <property type="component" value="Chromosome"/>
</dbReference>
<evidence type="ECO:0000313" key="5">
    <source>
        <dbReference type="EMBL" id="QSF53570.1"/>
    </source>
</evidence>
<dbReference type="EMBL" id="CP070968">
    <property type="protein sequence ID" value="QSF53570.1"/>
    <property type="molecule type" value="Genomic_DNA"/>
</dbReference>
<name>A0ABX7LL47_9CAUL</name>
<evidence type="ECO:0000256" key="2">
    <source>
        <dbReference type="ARBA" id="ARBA00022490"/>
    </source>
</evidence>
<protein>
    <submittedName>
        <fullName evidence="5">Uncharacterized protein</fullName>
    </submittedName>
</protein>
<feature type="transmembrane region" description="Helical" evidence="4">
    <location>
        <begin position="35"/>
        <end position="54"/>
    </location>
</feature>
<feature type="transmembrane region" description="Helical" evidence="4">
    <location>
        <begin position="60"/>
        <end position="85"/>
    </location>
</feature>